<dbReference type="SUPFAM" id="SSF51261">
    <property type="entry name" value="Duplicated hybrid motif"/>
    <property type="match status" value="1"/>
</dbReference>
<evidence type="ECO:0000313" key="3">
    <source>
        <dbReference type="EMBL" id="GAP14023.1"/>
    </source>
</evidence>
<dbReference type="Pfam" id="PF01551">
    <property type="entry name" value="Peptidase_M23"/>
    <property type="match status" value="1"/>
</dbReference>
<keyword evidence="1" id="KW-1133">Transmembrane helix</keyword>
<dbReference type="CDD" id="cd12797">
    <property type="entry name" value="M23_peptidase"/>
    <property type="match status" value="1"/>
</dbReference>
<evidence type="ECO:0000256" key="1">
    <source>
        <dbReference type="SAM" id="Phobius"/>
    </source>
</evidence>
<keyword evidence="4" id="KW-1185">Reference proteome</keyword>
<dbReference type="SUPFAM" id="SSF54106">
    <property type="entry name" value="LysM domain"/>
    <property type="match status" value="1"/>
</dbReference>
<name>A0A0S7B9H2_9CHLR</name>
<sequence>MTLKQGKSPIGEPEKAHRSLWVNTWLPRISWGIAALMIAFAVLVLLQVTGVSALAASSGDKFIPADSAKTAPLPDYSTGAAVNALSRISNLSTVISDTSRETAAEYTIESGDSIFAISKSYDVKPETILWANYAILNDNPDLISVGDTLIIPPADGIYIKVKDGDTIDSLAAQYKSTPDKILYFPGNKMDVSNPKLEVGSYVMIPGGSREWQRTWLVPTYWRPSSGANKTITGQCEIADGGAYGSGAFVWPADSHMISGNDFWDGHLGIDIGAGLGANVYAADSGVVVYAGWISGGYGNMVMIDHGNGYHTVYGHLSSIQVRCGQSVYSGNVIGYAGSTGNSTGPHLHFEVRYFGAFINPHYVLP</sequence>
<dbReference type="SMART" id="SM00257">
    <property type="entry name" value="LysM"/>
    <property type="match status" value="2"/>
</dbReference>
<feature type="domain" description="LysM" evidence="2">
    <location>
        <begin position="157"/>
        <end position="204"/>
    </location>
</feature>
<dbReference type="EMBL" id="DF967972">
    <property type="protein sequence ID" value="GAP14023.1"/>
    <property type="molecule type" value="Genomic_DNA"/>
</dbReference>
<dbReference type="PANTHER" id="PTHR21666">
    <property type="entry name" value="PEPTIDASE-RELATED"/>
    <property type="match status" value="1"/>
</dbReference>
<dbReference type="Pfam" id="PF01476">
    <property type="entry name" value="LysM"/>
    <property type="match status" value="2"/>
</dbReference>
<reference evidence="3" key="1">
    <citation type="submission" date="2015-07" db="EMBL/GenBank/DDBJ databases">
        <title>Draft Genome Sequences of Anaerolinea thermolimosa IMO-1, Bellilinea caldifistulae GOMI-1, Leptolinea tardivitalis YMTK-2, Levilinea saccharolytica KIBI-1,Longilinea arvoryzae KOME-1, Previously Described as Members of the Anaerolineaceae (Chloroflexi).</title>
        <authorList>
            <person name="Sekiguchi Y."/>
            <person name="Ohashi A."/>
            <person name="Matsuura N."/>
            <person name="Tourlousse M.D."/>
        </authorList>
    </citation>
    <scope>NUCLEOTIDE SEQUENCE [LARGE SCALE GENOMIC DNA]</scope>
    <source>
        <strain evidence="3">KOME-1</strain>
    </source>
</reference>
<evidence type="ECO:0000313" key="4">
    <source>
        <dbReference type="Proteomes" id="UP000055060"/>
    </source>
</evidence>
<dbReference type="Gene3D" id="3.10.350.10">
    <property type="entry name" value="LysM domain"/>
    <property type="match status" value="2"/>
</dbReference>
<dbReference type="InterPro" id="IPR018392">
    <property type="entry name" value="LysM"/>
</dbReference>
<organism evidence="3">
    <name type="scientific">Longilinea arvoryzae</name>
    <dbReference type="NCBI Taxonomy" id="360412"/>
    <lineage>
        <taxon>Bacteria</taxon>
        <taxon>Bacillati</taxon>
        <taxon>Chloroflexota</taxon>
        <taxon>Anaerolineae</taxon>
        <taxon>Anaerolineales</taxon>
        <taxon>Anaerolineaceae</taxon>
        <taxon>Longilinea</taxon>
    </lineage>
</organism>
<keyword evidence="1" id="KW-0812">Transmembrane</keyword>
<gene>
    <name evidence="3" type="ORF">LARV_01783</name>
</gene>
<dbReference type="Gene3D" id="2.70.70.10">
    <property type="entry name" value="Glucose Permease (Domain IIA)"/>
    <property type="match status" value="1"/>
</dbReference>
<dbReference type="PROSITE" id="PS51782">
    <property type="entry name" value="LYSM"/>
    <property type="match status" value="2"/>
</dbReference>
<dbReference type="InterPro" id="IPR036779">
    <property type="entry name" value="LysM_dom_sf"/>
</dbReference>
<dbReference type="InterPro" id="IPR011055">
    <property type="entry name" value="Dup_hybrid_motif"/>
</dbReference>
<dbReference type="InterPro" id="IPR016047">
    <property type="entry name" value="M23ase_b-sheet_dom"/>
</dbReference>
<evidence type="ECO:0000259" key="2">
    <source>
        <dbReference type="PROSITE" id="PS51782"/>
    </source>
</evidence>
<dbReference type="AlphaFoldDB" id="A0A0S7B9H2"/>
<dbReference type="PANTHER" id="PTHR21666:SF270">
    <property type="entry name" value="MUREIN HYDROLASE ACTIVATOR ENVC"/>
    <property type="match status" value="1"/>
</dbReference>
<feature type="transmembrane region" description="Helical" evidence="1">
    <location>
        <begin position="29"/>
        <end position="55"/>
    </location>
</feature>
<dbReference type="STRING" id="360412.LARV_01783"/>
<accession>A0A0S7B9H2</accession>
<dbReference type="CDD" id="cd00118">
    <property type="entry name" value="LysM"/>
    <property type="match status" value="1"/>
</dbReference>
<feature type="domain" description="LysM" evidence="2">
    <location>
        <begin position="104"/>
        <end position="151"/>
    </location>
</feature>
<dbReference type="GO" id="GO:0004222">
    <property type="term" value="F:metalloendopeptidase activity"/>
    <property type="evidence" value="ECO:0007669"/>
    <property type="project" value="TreeGrafter"/>
</dbReference>
<proteinExistence type="predicted"/>
<dbReference type="InterPro" id="IPR050570">
    <property type="entry name" value="Cell_wall_metabolism_enzyme"/>
</dbReference>
<dbReference type="Proteomes" id="UP000055060">
    <property type="component" value="Unassembled WGS sequence"/>
</dbReference>
<protein>
    <submittedName>
        <fullName evidence="3">Membrane proteins related to metalloendopeptidases</fullName>
    </submittedName>
</protein>
<keyword evidence="1" id="KW-0472">Membrane</keyword>